<dbReference type="Proteomes" id="UP000814033">
    <property type="component" value="Unassembled WGS sequence"/>
</dbReference>
<name>A0ACB8RMA8_9AGAM</name>
<feature type="non-terminal residue" evidence="1">
    <location>
        <position position="104"/>
    </location>
</feature>
<reference evidence="1" key="1">
    <citation type="submission" date="2021-02" db="EMBL/GenBank/DDBJ databases">
        <authorList>
            <consortium name="DOE Joint Genome Institute"/>
            <person name="Ahrendt S."/>
            <person name="Looney B.P."/>
            <person name="Miyauchi S."/>
            <person name="Morin E."/>
            <person name="Drula E."/>
            <person name="Courty P.E."/>
            <person name="Chicoki N."/>
            <person name="Fauchery L."/>
            <person name="Kohler A."/>
            <person name="Kuo A."/>
            <person name="Labutti K."/>
            <person name="Pangilinan J."/>
            <person name="Lipzen A."/>
            <person name="Riley R."/>
            <person name="Andreopoulos W."/>
            <person name="He G."/>
            <person name="Johnson J."/>
            <person name="Barry K.W."/>
            <person name="Grigoriev I.V."/>
            <person name="Nagy L."/>
            <person name="Hibbett D."/>
            <person name="Henrissat B."/>
            <person name="Matheny P.B."/>
            <person name="Labbe J."/>
            <person name="Martin F."/>
        </authorList>
    </citation>
    <scope>NUCLEOTIDE SEQUENCE</scope>
    <source>
        <strain evidence="1">FP105234-sp</strain>
    </source>
</reference>
<comment type="caution">
    <text evidence="1">The sequence shown here is derived from an EMBL/GenBank/DDBJ whole genome shotgun (WGS) entry which is preliminary data.</text>
</comment>
<gene>
    <name evidence="1" type="ORF">FA95DRAFT_1496676</name>
</gene>
<organism evidence="1 2">
    <name type="scientific">Auriscalpium vulgare</name>
    <dbReference type="NCBI Taxonomy" id="40419"/>
    <lineage>
        <taxon>Eukaryota</taxon>
        <taxon>Fungi</taxon>
        <taxon>Dikarya</taxon>
        <taxon>Basidiomycota</taxon>
        <taxon>Agaricomycotina</taxon>
        <taxon>Agaricomycetes</taxon>
        <taxon>Russulales</taxon>
        <taxon>Auriscalpiaceae</taxon>
        <taxon>Auriscalpium</taxon>
    </lineage>
</organism>
<evidence type="ECO:0000313" key="2">
    <source>
        <dbReference type="Proteomes" id="UP000814033"/>
    </source>
</evidence>
<sequence>MSATSLEAQRQHNTSLSVSRLPPEIFTQIFINLAFIDPPLPCNGTEFRAKIGWIAVTHVCQRWRHIALQDPIIWASNISVPSVLGPRWASTFLSRAQSCPLTIQ</sequence>
<accession>A0ACB8RMA8</accession>
<dbReference type="EMBL" id="MU275975">
    <property type="protein sequence ID" value="KAI0044648.1"/>
    <property type="molecule type" value="Genomic_DNA"/>
</dbReference>
<evidence type="ECO:0000313" key="1">
    <source>
        <dbReference type="EMBL" id="KAI0044648.1"/>
    </source>
</evidence>
<reference evidence="1" key="2">
    <citation type="journal article" date="2022" name="New Phytol.">
        <title>Evolutionary transition to the ectomycorrhizal habit in the genomes of a hyperdiverse lineage of mushroom-forming fungi.</title>
        <authorList>
            <person name="Looney B."/>
            <person name="Miyauchi S."/>
            <person name="Morin E."/>
            <person name="Drula E."/>
            <person name="Courty P.E."/>
            <person name="Kohler A."/>
            <person name="Kuo A."/>
            <person name="LaButti K."/>
            <person name="Pangilinan J."/>
            <person name="Lipzen A."/>
            <person name="Riley R."/>
            <person name="Andreopoulos W."/>
            <person name="He G."/>
            <person name="Johnson J."/>
            <person name="Nolan M."/>
            <person name="Tritt A."/>
            <person name="Barry K.W."/>
            <person name="Grigoriev I.V."/>
            <person name="Nagy L.G."/>
            <person name="Hibbett D."/>
            <person name="Henrissat B."/>
            <person name="Matheny P.B."/>
            <person name="Labbe J."/>
            <person name="Martin F.M."/>
        </authorList>
    </citation>
    <scope>NUCLEOTIDE SEQUENCE</scope>
    <source>
        <strain evidence="1">FP105234-sp</strain>
    </source>
</reference>
<protein>
    <submittedName>
        <fullName evidence="1">Uncharacterized protein</fullName>
    </submittedName>
</protein>
<proteinExistence type="predicted"/>
<keyword evidence="2" id="KW-1185">Reference proteome</keyword>